<evidence type="ECO:0000313" key="2">
    <source>
        <dbReference type="Proteomes" id="UP000318939"/>
    </source>
</evidence>
<keyword evidence="2" id="KW-1185">Reference proteome</keyword>
<dbReference type="SUPFAM" id="SSF54001">
    <property type="entry name" value="Cysteine proteinases"/>
    <property type="match status" value="1"/>
</dbReference>
<name>A0ABY8IKN5_9HYPH</name>
<dbReference type="Proteomes" id="UP000318939">
    <property type="component" value="Chromosome"/>
</dbReference>
<organism evidence="1 2">
    <name type="scientific">Rhizobium rhododendri</name>
    <dbReference type="NCBI Taxonomy" id="2506430"/>
    <lineage>
        <taxon>Bacteria</taxon>
        <taxon>Pseudomonadati</taxon>
        <taxon>Pseudomonadota</taxon>
        <taxon>Alphaproteobacteria</taxon>
        <taxon>Hyphomicrobiales</taxon>
        <taxon>Rhizobiaceae</taxon>
        <taxon>Rhizobium/Agrobacterium group</taxon>
        <taxon>Rhizobium</taxon>
    </lineage>
</organism>
<dbReference type="InterPro" id="IPR018599">
    <property type="entry name" value="DUF2026"/>
</dbReference>
<gene>
    <name evidence="1" type="ORF">PR018_05380</name>
</gene>
<protein>
    <submittedName>
        <fullName evidence="1">DUF2026 family protein</fullName>
    </submittedName>
</protein>
<sequence>MLITQTNYERIYKTINSLLLNEGSDPSVACIFFTAFGGWILKQHFGIDTRPQGGLAAYRLDDDVLIFGEKTENGFTGDGEGFHCWLEADGWVIDFMAPAWPQLKNTPFQIPAKMFQKRKSDMSESLDGLSKSGDFFLAASGHSTMKHMQIVTSRPAYGDLADIASLWFQKHPKKMRSEIAVGDSKGKVKNVLLTGNRLVGTW</sequence>
<dbReference type="InterPro" id="IPR038765">
    <property type="entry name" value="Papain-like_cys_pep_sf"/>
</dbReference>
<reference evidence="1" key="1">
    <citation type="journal article" date="2019" name="Phytopathology">
        <title>A Novel Group of Rhizobium tumorigenes-Like Agrobacteria Associated with Crown Gall Disease of Rhododendron and Blueberry.</title>
        <authorList>
            <person name="Kuzmanovic N."/>
            <person name="Behrens P."/>
            <person name="Idczak E."/>
            <person name="Wagner S."/>
            <person name="Gotz M."/>
            <person name="Sproer C."/>
            <person name="Bunk B."/>
            <person name="Overmann J."/>
            <person name="Smalla K."/>
        </authorList>
    </citation>
    <scope>NUCLEOTIDE SEQUENCE</scope>
    <source>
        <strain evidence="1">Rho-6.2</strain>
    </source>
</reference>
<evidence type="ECO:0000313" key="1">
    <source>
        <dbReference type="EMBL" id="WFS23933.1"/>
    </source>
</evidence>
<accession>A0ABY8IKN5</accession>
<proteinExistence type="predicted"/>
<dbReference type="Pfam" id="PF09641">
    <property type="entry name" value="DUF2026"/>
    <property type="match status" value="1"/>
</dbReference>
<dbReference type="EMBL" id="CP117267">
    <property type="protein sequence ID" value="WFS23933.1"/>
    <property type="molecule type" value="Genomic_DNA"/>
</dbReference>
<dbReference type="Gene3D" id="3.10.550.10">
    <property type="entry name" value="Hypothetical protein Atu2299"/>
    <property type="match status" value="1"/>
</dbReference>
<dbReference type="InterPro" id="IPR023107">
    <property type="entry name" value="Atu2299-like_dom_sf"/>
</dbReference>
<reference evidence="1" key="2">
    <citation type="journal article" date="2023" name="MicrobiologyOpen">
        <title>Genomics of the tumorigenes clade of the family Rhizobiaceae and description of Rhizobium rhododendri sp. nov.</title>
        <authorList>
            <person name="Kuzmanovic N."/>
            <person name="diCenzo G.C."/>
            <person name="Bunk B."/>
            <person name="Sproeer C."/>
            <person name="Fruehling A."/>
            <person name="Neumann-Schaal M."/>
            <person name="Overmann J."/>
            <person name="Smalla K."/>
        </authorList>
    </citation>
    <scope>NUCLEOTIDE SEQUENCE</scope>
    <source>
        <strain evidence="1">Rho-6.2</strain>
    </source>
</reference>
<dbReference type="RefSeq" id="WP_142828876.1">
    <property type="nucleotide sequence ID" value="NZ_CP117267.1"/>
</dbReference>